<dbReference type="RefSeq" id="WP_183551710.1">
    <property type="nucleotide sequence ID" value="NZ_BMQT01000017.1"/>
</dbReference>
<evidence type="ECO:0000313" key="10">
    <source>
        <dbReference type="Proteomes" id="UP000577707"/>
    </source>
</evidence>
<accession>A0A7W5A9H0</accession>
<evidence type="ECO:0000256" key="2">
    <source>
        <dbReference type="ARBA" id="ARBA00008806"/>
    </source>
</evidence>
<evidence type="ECO:0000256" key="1">
    <source>
        <dbReference type="ARBA" id="ARBA00004651"/>
    </source>
</evidence>
<feature type="transmembrane region" description="Helical" evidence="7">
    <location>
        <begin position="12"/>
        <end position="38"/>
    </location>
</feature>
<dbReference type="Pfam" id="PF12696">
    <property type="entry name" value="TraG-D_C"/>
    <property type="match status" value="1"/>
</dbReference>
<evidence type="ECO:0000256" key="6">
    <source>
        <dbReference type="ARBA" id="ARBA00023136"/>
    </source>
</evidence>
<keyword evidence="3" id="KW-1003">Cell membrane</keyword>
<dbReference type="Pfam" id="PF02534">
    <property type="entry name" value="T4SS-DNA_transf"/>
    <property type="match status" value="1"/>
</dbReference>
<gene>
    <name evidence="9" type="ORF">FHS12_005135</name>
</gene>
<evidence type="ECO:0000259" key="8">
    <source>
        <dbReference type="Pfam" id="PF12696"/>
    </source>
</evidence>
<dbReference type="InterPro" id="IPR032689">
    <property type="entry name" value="TraG-D_C"/>
</dbReference>
<comment type="similarity">
    <text evidence="2">Belongs to the VirD4/TraG family.</text>
</comment>
<feature type="domain" description="TraD/TraG TraM recognition site" evidence="8">
    <location>
        <begin position="424"/>
        <end position="549"/>
    </location>
</feature>
<protein>
    <submittedName>
        <fullName evidence="9">Type IV secretory pathway TraG/TraD family ATPase VirD4</fullName>
    </submittedName>
</protein>
<dbReference type="Proteomes" id="UP000577707">
    <property type="component" value="Unassembled WGS sequence"/>
</dbReference>
<dbReference type="AlphaFoldDB" id="A0A7W5A9H0"/>
<dbReference type="PANTHER" id="PTHR37937">
    <property type="entry name" value="CONJUGATIVE TRANSFER: DNA TRANSPORT"/>
    <property type="match status" value="1"/>
</dbReference>
<evidence type="ECO:0000256" key="7">
    <source>
        <dbReference type="SAM" id="Phobius"/>
    </source>
</evidence>
<evidence type="ECO:0000313" key="9">
    <source>
        <dbReference type="EMBL" id="MBB3092158.1"/>
    </source>
</evidence>
<sequence>MSSRGSNRQAQPGAGLTGGVAAGVFMALVLVVLLGFYASIQLGARLSGQDSLPTGISATLEGVRAGTIRWTTASTVVAIGLGTLVAMIAGLAGGLVLRRRRRASRADWSAKVMGRGKEVAGITEKKVAEHAKTLVSDSVTTPGLTLGVTVASPHQRLFSSWEDMLLLIAGPRTGKSTSYAIPAILDAPGAALVTSNKRDLVDATRDVRAKAGSEVWVFDPQQVVGDEPTWWWNPLSYVTDEVKAATMADHFATNSRPGDAKTDAFFEPEGKDLLANFLLAAALDGRPVTDVYKWATGPNEAGDAVRILKGHDYELQGDNVAAVLASPDKQRGGVFGTTKQMASCLTTRTMQPWVVEGGGRRRRHFDPHAFVRDGGTLYSLSREGRGNAGALVTALTNAVADAAEEQATITPGDGVRQAGRLPVPLVGVLDEAANVCRWRDLPSLYSHYGSRGIVLMTILQSYAQGVGVWGREGMDSLWTAANVAIYGGGVRDEDFLRKLSGLIGTYDKTASSVSTRSQTGSLFGAGAQVSTHLQTEHIMDAADLASLPKGRSVVLSSGNRATLVETLPWMAGERASEVRASIAAHDPAASQTLSGISEQMQAIQNASTIQPIEELR</sequence>
<dbReference type="SUPFAM" id="SSF52540">
    <property type="entry name" value="P-loop containing nucleoside triphosphate hydrolases"/>
    <property type="match status" value="1"/>
</dbReference>
<keyword evidence="10" id="KW-1185">Reference proteome</keyword>
<keyword evidence="4 7" id="KW-0812">Transmembrane</keyword>
<reference evidence="9 10" key="1">
    <citation type="submission" date="2020-08" db="EMBL/GenBank/DDBJ databases">
        <title>Genomic Encyclopedia of Type Strains, Phase III (KMG-III): the genomes of soil and plant-associated and newly described type strains.</title>
        <authorList>
            <person name="Whitman W."/>
        </authorList>
    </citation>
    <scope>NUCLEOTIDE SEQUENCE [LARGE SCALE GENOMIC DNA]</scope>
    <source>
        <strain evidence="9 10">CECT 3302</strain>
    </source>
</reference>
<dbReference type="InterPro" id="IPR051539">
    <property type="entry name" value="T4SS-coupling_protein"/>
</dbReference>
<dbReference type="PANTHER" id="PTHR37937:SF1">
    <property type="entry name" value="CONJUGATIVE TRANSFER: DNA TRANSPORT"/>
    <property type="match status" value="1"/>
</dbReference>
<evidence type="ECO:0000256" key="4">
    <source>
        <dbReference type="ARBA" id="ARBA00022692"/>
    </source>
</evidence>
<dbReference type="InterPro" id="IPR027417">
    <property type="entry name" value="P-loop_NTPase"/>
</dbReference>
<comment type="subcellular location">
    <subcellularLocation>
        <location evidence="1">Cell membrane</location>
        <topology evidence="1">Multi-pass membrane protein</topology>
    </subcellularLocation>
</comment>
<dbReference type="Gene3D" id="3.40.50.300">
    <property type="entry name" value="P-loop containing nucleotide triphosphate hydrolases"/>
    <property type="match status" value="1"/>
</dbReference>
<dbReference type="CDD" id="cd01127">
    <property type="entry name" value="TrwB_TraG_TraD_VirD4"/>
    <property type="match status" value="1"/>
</dbReference>
<organism evidence="9 10">
    <name type="scientific">Nocardioides albus</name>
    <dbReference type="NCBI Taxonomy" id="1841"/>
    <lineage>
        <taxon>Bacteria</taxon>
        <taxon>Bacillati</taxon>
        <taxon>Actinomycetota</taxon>
        <taxon>Actinomycetes</taxon>
        <taxon>Propionibacteriales</taxon>
        <taxon>Nocardioidaceae</taxon>
        <taxon>Nocardioides</taxon>
    </lineage>
</organism>
<evidence type="ECO:0000256" key="5">
    <source>
        <dbReference type="ARBA" id="ARBA00022989"/>
    </source>
</evidence>
<dbReference type="EMBL" id="JACHXG010000017">
    <property type="protein sequence ID" value="MBB3092158.1"/>
    <property type="molecule type" value="Genomic_DNA"/>
</dbReference>
<comment type="caution">
    <text evidence="9">The sequence shown here is derived from an EMBL/GenBank/DDBJ whole genome shotgun (WGS) entry which is preliminary data.</text>
</comment>
<evidence type="ECO:0000256" key="3">
    <source>
        <dbReference type="ARBA" id="ARBA00022475"/>
    </source>
</evidence>
<dbReference type="GO" id="GO:0005886">
    <property type="term" value="C:plasma membrane"/>
    <property type="evidence" value="ECO:0007669"/>
    <property type="project" value="UniProtKB-SubCell"/>
</dbReference>
<feature type="transmembrane region" description="Helical" evidence="7">
    <location>
        <begin position="76"/>
        <end position="97"/>
    </location>
</feature>
<name>A0A7W5A9H0_9ACTN</name>
<dbReference type="InterPro" id="IPR003688">
    <property type="entry name" value="TraG/VirD4"/>
</dbReference>
<keyword evidence="6 7" id="KW-0472">Membrane</keyword>
<keyword evidence="5 7" id="KW-1133">Transmembrane helix</keyword>
<proteinExistence type="inferred from homology"/>